<evidence type="ECO:0000313" key="2">
    <source>
        <dbReference type="EMBL" id="RRA95126.1"/>
    </source>
</evidence>
<evidence type="ECO:0000256" key="1">
    <source>
        <dbReference type="SAM" id="SignalP"/>
    </source>
</evidence>
<keyword evidence="1" id="KW-0732">Signal</keyword>
<evidence type="ECO:0008006" key="4">
    <source>
        <dbReference type="Google" id="ProtNLM"/>
    </source>
</evidence>
<dbReference type="OrthoDB" id="1419899at2"/>
<dbReference type="PROSITE" id="PS51257">
    <property type="entry name" value="PROKAR_LIPOPROTEIN"/>
    <property type="match status" value="1"/>
</dbReference>
<proteinExistence type="predicted"/>
<evidence type="ECO:0000313" key="3">
    <source>
        <dbReference type="Proteomes" id="UP000268372"/>
    </source>
</evidence>
<feature type="signal peptide" evidence="1">
    <location>
        <begin position="1"/>
        <end position="20"/>
    </location>
</feature>
<gene>
    <name evidence="2" type="ORF">EG242_06905</name>
</gene>
<reference evidence="2 3" key="1">
    <citation type="submission" date="2018-11" db="EMBL/GenBank/DDBJ databases">
        <title>Flavobacterium sp. nov., YIM 102796 draft genome.</title>
        <authorList>
            <person name="Li G."/>
            <person name="Jiang Y."/>
        </authorList>
    </citation>
    <scope>NUCLEOTIDE SEQUENCE [LARGE SCALE GENOMIC DNA]</scope>
    <source>
        <strain evidence="2 3">YIM 102796</strain>
    </source>
</reference>
<name>A0A3P1B1U4_9FLAO</name>
<dbReference type="Proteomes" id="UP000268372">
    <property type="component" value="Unassembled WGS sequence"/>
</dbReference>
<feature type="chain" id="PRO_5017922493" description="Lipocalin-like domain-containing protein" evidence="1">
    <location>
        <begin position="21"/>
        <end position="161"/>
    </location>
</feature>
<protein>
    <recommendedName>
        <fullName evidence="4">Lipocalin-like domain-containing protein</fullName>
    </recommendedName>
</protein>
<organism evidence="2 3">
    <name type="scientific">Paenimyroides viscosum</name>
    <dbReference type="NCBI Taxonomy" id="2488729"/>
    <lineage>
        <taxon>Bacteria</taxon>
        <taxon>Pseudomonadati</taxon>
        <taxon>Bacteroidota</taxon>
        <taxon>Flavobacteriia</taxon>
        <taxon>Flavobacteriales</taxon>
        <taxon>Flavobacteriaceae</taxon>
        <taxon>Paenimyroides</taxon>
    </lineage>
</organism>
<dbReference type="AlphaFoldDB" id="A0A3P1B1U4"/>
<dbReference type="EMBL" id="RQTJ01000011">
    <property type="protein sequence ID" value="RRA95126.1"/>
    <property type="molecule type" value="Genomic_DNA"/>
</dbReference>
<comment type="caution">
    <text evidence="2">The sequence shown here is derived from an EMBL/GenBank/DDBJ whole genome shotgun (WGS) entry which is preliminary data.</text>
</comment>
<dbReference type="RefSeq" id="WP_124899170.1">
    <property type="nucleotide sequence ID" value="NZ_RQTJ01000011.1"/>
</dbReference>
<keyword evidence="3" id="KW-1185">Reference proteome</keyword>
<sequence length="161" mass="18225">MKKYLFLSILFAGLFFTSCGSDDTKKEDTEVVTKPGKWEPTTIQLVKIVPLQTIEYPHTANCTKDYLELSAGNKAIFFRHEGTDCKVTEYTDAFQRSGNNVSLNMLGYKINGTIAVETATNMEIHSDISEYIPLIKEQFPEYEQYLSLLEGGTVKLSFNKK</sequence>
<accession>A0A3P1B1U4</accession>